<dbReference type="EMBL" id="KN822016">
    <property type="protein sequence ID" value="KIM66620.1"/>
    <property type="molecule type" value="Genomic_DNA"/>
</dbReference>
<dbReference type="OrthoDB" id="2684964at2759"/>
<sequence>IFGVVKRQWRVLALLPEYSMGVQAQIPAGLCALHNFINSFDEEVFNDPDFDWMTMRFNERDDMPLAGDDGEEPMEQAVGEEMVRANGQCDAIARMMWADYLAECAWRGIALPT</sequence>
<organism evidence="1 2">
    <name type="scientific">Scleroderma citrinum Foug A</name>
    <dbReference type="NCBI Taxonomy" id="1036808"/>
    <lineage>
        <taxon>Eukaryota</taxon>
        <taxon>Fungi</taxon>
        <taxon>Dikarya</taxon>
        <taxon>Basidiomycota</taxon>
        <taxon>Agaricomycotina</taxon>
        <taxon>Agaricomycetes</taxon>
        <taxon>Agaricomycetidae</taxon>
        <taxon>Boletales</taxon>
        <taxon>Sclerodermatineae</taxon>
        <taxon>Sclerodermataceae</taxon>
        <taxon>Scleroderma</taxon>
    </lineage>
</organism>
<dbReference type="InParanoid" id="A0A0C3E1H7"/>
<accession>A0A0C3E1H7</accession>
<dbReference type="Proteomes" id="UP000053989">
    <property type="component" value="Unassembled WGS sequence"/>
</dbReference>
<keyword evidence="2" id="KW-1185">Reference proteome</keyword>
<reference evidence="1 2" key="1">
    <citation type="submission" date="2014-04" db="EMBL/GenBank/DDBJ databases">
        <authorList>
            <consortium name="DOE Joint Genome Institute"/>
            <person name="Kuo A."/>
            <person name="Kohler A."/>
            <person name="Nagy L.G."/>
            <person name="Floudas D."/>
            <person name="Copeland A."/>
            <person name="Barry K.W."/>
            <person name="Cichocki N."/>
            <person name="Veneault-Fourrey C."/>
            <person name="LaButti K."/>
            <person name="Lindquist E.A."/>
            <person name="Lipzen A."/>
            <person name="Lundell T."/>
            <person name="Morin E."/>
            <person name="Murat C."/>
            <person name="Sun H."/>
            <person name="Tunlid A."/>
            <person name="Henrissat B."/>
            <person name="Grigoriev I.V."/>
            <person name="Hibbett D.S."/>
            <person name="Martin F."/>
            <person name="Nordberg H.P."/>
            <person name="Cantor M.N."/>
            <person name="Hua S.X."/>
        </authorList>
    </citation>
    <scope>NUCLEOTIDE SEQUENCE [LARGE SCALE GENOMIC DNA]</scope>
    <source>
        <strain evidence="1 2">Foug A</strain>
    </source>
</reference>
<proteinExistence type="predicted"/>
<dbReference type="HOGENOM" id="CLU_040082_4_0_1"/>
<name>A0A0C3E1H7_9AGAM</name>
<reference evidence="2" key="2">
    <citation type="submission" date="2015-01" db="EMBL/GenBank/DDBJ databases">
        <title>Evolutionary Origins and Diversification of the Mycorrhizal Mutualists.</title>
        <authorList>
            <consortium name="DOE Joint Genome Institute"/>
            <consortium name="Mycorrhizal Genomics Consortium"/>
            <person name="Kohler A."/>
            <person name="Kuo A."/>
            <person name="Nagy L.G."/>
            <person name="Floudas D."/>
            <person name="Copeland A."/>
            <person name="Barry K.W."/>
            <person name="Cichocki N."/>
            <person name="Veneault-Fourrey C."/>
            <person name="LaButti K."/>
            <person name="Lindquist E.A."/>
            <person name="Lipzen A."/>
            <person name="Lundell T."/>
            <person name="Morin E."/>
            <person name="Murat C."/>
            <person name="Riley R."/>
            <person name="Ohm R."/>
            <person name="Sun H."/>
            <person name="Tunlid A."/>
            <person name="Henrissat B."/>
            <person name="Grigoriev I.V."/>
            <person name="Hibbett D.S."/>
            <person name="Martin F."/>
        </authorList>
    </citation>
    <scope>NUCLEOTIDE SEQUENCE [LARGE SCALE GENOMIC DNA]</scope>
    <source>
        <strain evidence="2">Foug A</strain>
    </source>
</reference>
<evidence type="ECO:0000313" key="1">
    <source>
        <dbReference type="EMBL" id="KIM66620.1"/>
    </source>
</evidence>
<feature type="non-terminal residue" evidence="1">
    <location>
        <position position="1"/>
    </location>
</feature>
<gene>
    <name evidence="1" type="ORF">SCLCIDRAFT_110275</name>
</gene>
<evidence type="ECO:0008006" key="3">
    <source>
        <dbReference type="Google" id="ProtNLM"/>
    </source>
</evidence>
<protein>
    <recommendedName>
        <fullName evidence="3">DDE Tnp4 domain-containing protein</fullName>
    </recommendedName>
</protein>
<evidence type="ECO:0000313" key="2">
    <source>
        <dbReference type="Proteomes" id="UP000053989"/>
    </source>
</evidence>
<dbReference type="AlphaFoldDB" id="A0A0C3E1H7"/>